<dbReference type="PANTHER" id="PTHR12599:SF0">
    <property type="entry name" value="PTERIN-4-ALPHA-CARBINOLAMINE DEHYDRATASE"/>
    <property type="match status" value="1"/>
</dbReference>
<dbReference type="InterPro" id="IPR036428">
    <property type="entry name" value="PCD_sf"/>
</dbReference>
<name>A0A5B7WWE0_9MICC</name>
<dbReference type="InterPro" id="IPR001533">
    <property type="entry name" value="Pterin_deHydtase"/>
</dbReference>
<dbReference type="Gene3D" id="3.10.180.10">
    <property type="entry name" value="2,3-Dihydroxybiphenyl 1,2-Dioxygenase, domain 1"/>
    <property type="match status" value="1"/>
</dbReference>
<evidence type="ECO:0000313" key="7">
    <source>
        <dbReference type="EMBL" id="QCY48371.1"/>
    </source>
</evidence>
<dbReference type="RefSeq" id="WP_054820603.1">
    <property type="nucleotide sequence ID" value="NZ_CP034412.1"/>
</dbReference>
<evidence type="ECO:0000256" key="4">
    <source>
        <dbReference type="ARBA" id="ARBA00021735"/>
    </source>
</evidence>
<keyword evidence="5" id="KW-0456">Lyase</keyword>
<dbReference type="GO" id="GO:0008124">
    <property type="term" value="F:4-alpha-hydroxytetrahydrobiopterin dehydratase activity"/>
    <property type="evidence" value="ECO:0007669"/>
    <property type="project" value="UniProtKB-EC"/>
</dbReference>
<dbReference type="Pfam" id="PF01329">
    <property type="entry name" value="Pterin_4a"/>
    <property type="match status" value="1"/>
</dbReference>
<dbReference type="GO" id="GO:0006729">
    <property type="term" value="P:tetrahydrobiopterin biosynthetic process"/>
    <property type="evidence" value="ECO:0007669"/>
    <property type="project" value="InterPro"/>
</dbReference>
<protein>
    <recommendedName>
        <fullName evidence="4">Putative pterin-4-alpha-carbinolamine dehydratase</fullName>
        <ecNumber evidence="3">4.2.1.96</ecNumber>
    </recommendedName>
</protein>
<dbReference type="InterPro" id="IPR041581">
    <property type="entry name" value="Glyoxalase_6"/>
</dbReference>
<evidence type="ECO:0000256" key="2">
    <source>
        <dbReference type="ARBA" id="ARBA00006472"/>
    </source>
</evidence>
<dbReference type="CDD" id="cd00488">
    <property type="entry name" value="PCD_DCoH"/>
    <property type="match status" value="1"/>
</dbReference>
<evidence type="ECO:0000256" key="1">
    <source>
        <dbReference type="ARBA" id="ARBA00001554"/>
    </source>
</evidence>
<reference evidence="7 8" key="1">
    <citation type="submission" date="2018-12" db="EMBL/GenBank/DDBJ databases">
        <title>Complete Genome Sequence of Glutamicibacter creatinolyticus strain LGCM259,isolated from an abscess of a 12-year-old mare in Italy.</title>
        <authorList>
            <person name="Santos R.G."/>
            <person name="Silva A.L."/>
            <person name="Seyffert N."/>
            <person name="Castro T.L.P."/>
            <person name="Attili A.R."/>
            <person name="Rifici C."/>
            <person name="Mazzullo G."/>
            <person name="Brenig B."/>
            <person name="Venanzi F."/>
            <person name="Azevedo V."/>
        </authorList>
    </citation>
    <scope>NUCLEOTIDE SEQUENCE [LARGE SCALE GENOMIC DNA]</scope>
    <source>
        <strain evidence="7 8">LGCM 259</strain>
    </source>
</reference>
<dbReference type="InterPro" id="IPR029068">
    <property type="entry name" value="Glyas_Bleomycin-R_OHBP_Dase"/>
</dbReference>
<proteinExistence type="inferred from homology"/>
<evidence type="ECO:0000313" key="8">
    <source>
        <dbReference type="Proteomes" id="UP000307000"/>
    </source>
</evidence>
<dbReference type="NCBIfam" id="NF002017">
    <property type="entry name" value="PRK00823.1-2"/>
    <property type="match status" value="1"/>
</dbReference>
<comment type="catalytic activity">
    <reaction evidence="1">
        <text>(4aS,6R)-4a-hydroxy-L-erythro-5,6,7,8-tetrahydrobiopterin = (6R)-L-erythro-6,7-dihydrobiopterin + H2O</text>
        <dbReference type="Rhea" id="RHEA:11920"/>
        <dbReference type="ChEBI" id="CHEBI:15377"/>
        <dbReference type="ChEBI" id="CHEBI:15642"/>
        <dbReference type="ChEBI" id="CHEBI:43120"/>
        <dbReference type="EC" id="4.2.1.96"/>
    </reaction>
</comment>
<gene>
    <name evidence="7" type="ORF">GcLGCM259_2664</name>
</gene>
<dbReference type="Pfam" id="PF18029">
    <property type="entry name" value="Glyoxalase_6"/>
    <property type="match status" value="1"/>
</dbReference>
<dbReference type="KEGG" id="gcr:GcLGCM259_2664"/>
<dbReference type="EMBL" id="CP034412">
    <property type="protein sequence ID" value="QCY48371.1"/>
    <property type="molecule type" value="Genomic_DNA"/>
</dbReference>
<organism evidence="7 8">
    <name type="scientific">Glutamicibacter creatinolyticus</name>
    <dbReference type="NCBI Taxonomy" id="162496"/>
    <lineage>
        <taxon>Bacteria</taxon>
        <taxon>Bacillati</taxon>
        <taxon>Actinomycetota</taxon>
        <taxon>Actinomycetes</taxon>
        <taxon>Micrococcales</taxon>
        <taxon>Micrococcaceae</taxon>
        <taxon>Glutamicibacter</taxon>
    </lineage>
</organism>
<sequence length="218" mass="23895">MSGKDVLSTDEIQARLSQLPHWRYGLGSLRTAFKCPSSAAAIQLVSAIGALAEEAGHHPDVDWRYDTVFVNLVSHDVGGVTSRDFTLATQISDQAETFGAQVDLGLVRTVEIAIDTENPQQISKIWQAALGYEQAADGALTDPHGRGPAIWFQETQTPNQNRFHVDVTVPHSHSGDLLETLKTTDAEFDYEYAPSWVIVTDKQGNRLCICTEAESGRE</sequence>
<feature type="domain" description="Glyoxalase-like" evidence="6">
    <location>
        <begin position="112"/>
        <end position="210"/>
    </location>
</feature>
<dbReference type="EC" id="4.2.1.96" evidence="3"/>
<evidence type="ECO:0000256" key="3">
    <source>
        <dbReference type="ARBA" id="ARBA00013252"/>
    </source>
</evidence>
<dbReference type="Gene3D" id="3.30.1360.20">
    <property type="entry name" value="Transcriptional coactivator/pterin dehydratase"/>
    <property type="match status" value="1"/>
</dbReference>
<accession>A0A5B7WWE0</accession>
<dbReference type="SUPFAM" id="SSF55248">
    <property type="entry name" value="PCD-like"/>
    <property type="match status" value="1"/>
</dbReference>
<dbReference type="Proteomes" id="UP000307000">
    <property type="component" value="Chromosome"/>
</dbReference>
<dbReference type="AlphaFoldDB" id="A0A5B7WWE0"/>
<evidence type="ECO:0000259" key="6">
    <source>
        <dbReference type="Pfam" id="PF18029"/>
    </source>
</evidence>
<comment type="similarity">
    <text evidence="2">Belongs to the pterin-4-alpha-carbinolamine dehydratase family.</text>
</comment>
<evidence type="ECO:0000256" key="5">
    <source>
        <dbReference type="ARBA" id="ARBA00023239"/>
    </source>
</evidence>
<dbReference type="PANTHER" id="PTHR12599">
    <property type="entry name" value="PTERIN-4-ALPHA-CARBINOLAMINE DEHYDRATASE"/>
    <property type="match status" value="1"/>
</dbReference>
<keyword evidence="8" id="KW-1185">Reference proteome</keyword>